<dbReference type="EMBL" id="ABEU02000003">
    <property type="protein sequence ID" value="PNR57464.1"/>
    <property type="molecule type" value="Genomic_DNA"/>
</dbReference>
<dbReference type="Gramene" id="Pp3c3_15250V3.1">
    <property type="protein sequence ID" value="Pp3c3_15250V3.1"/>
    <property type="gene ID" value="Pp3c3_15250"/>
</dbReference>
<dbReference type="PaxDb" id="3218-PP1S25_193V6.1"/>
<gene>
    <name evidence="1" type="ORF">PHYPA_004458</name>
</gene>
<reference evidence="1 3" key="2">
    <citation type="journal article" date="2018" name="Plant J.">
        <title>The Physcomitrella patens chromosome-scale assembly reveals moss genome structure and evolution.</title>
        <authorList>
            <person name="Lang D."/>
            <person name="Ullrich K.K."/>
            <person name="Murat F."/>
            <person name="Fuchs J."/>
            <person name="Jenkins J."/>
            <person name="Haas F.B."/>
            <person name="Piednoel M."/>
            <person name="Gundlach H."/>
            <person name="Van Bel M."/>
            <person name="Meyberg R."/>
            <person name="Vives C."/>
            <person name="Morata J."/>
            <person name="Symeonidi A."/>
            <person name="Hiss M."/>
            <person name="Muchero W."/>
            <person name="Kamisugi Y."/>
            <person name="Saleh O."/>
            <person name="Blanc G."/>
            <person name="Decker E.L."/>
            <person name="van Gessel N."/>
            <person name="Grimwood J."/>
            <person name="Hayes R.D."/>
            <person name="Graham S.W."/>
            <person name="Gunter L.E."/>
            <person name="McDaniel S.F."/>
            <person name="Hoernstein S.N.W."/>
            <person name="Larsson A."/>
            <person name="Li F.W."/>
            <person name="Perroud P.F."/>
            <person name="Phillips J."/>
            <person name="Ranjan P."/>
            <person name="Rokshar D.S."/>
            <person name="Rothfels C.J."/>
            <person name="Schneider L."/>
            <person name="Shu S."/>
            <person name="Stevenson D.W."/>
            <person name="Thummler F."/>
            <person name="Tillich M."/>
            <person name="Villarreal Aguilar J.C."/>
            <person name="Widiez T."/>
            <person name="Wong G.K."/>
            <person name="Wymore A."/>
            <person name="Zhang Y."/>
            <person name="Zimmer A.D."/>
            <person name="Quatrano R.S."/>
            <person name="Mayer K.F.X."/>
            <person name="Goodstein D."/>
            <person name="Casacuberta J.M."/>
            <person name="Vandepoele K."/>
            <person name="Reski R."/>
            <person name="Cuming A.C."/>
            <person name="Tuskan G.A."/>
            <person name="Maumus F."/>
            <person name="Salse J."/>
            <person name="Schmutz J."/>
            <person name="Rensing S.A."/>
        </authorList>
    </citation>
    <scope>NUCLEOTIDE SEQUENCE [LARGE SCALE GENOMIC DNA]</scope>
    <source>
        <strain evidence="2 3">cv. Gransden 2004</strain>
    </source>
</reference>
<reference evidence="1 3" key="1">
    <citation type="journal article" date="2008" name="Science">
        <title>The Physcomitrella genome reveals evolutionary insights into the conquest of land by plants.</title>
        <authorList>
            <person name="Rensing S."/>
            <person name="Lang D."/>
            <person name="Zimmer A."/>
            <person name="Terry A."/>
            <person name="Salamov A."/>
            <person name="Shapiro H."/>
            <person name="Nishiyama T."/>
            <person name="Perroud P.-F."/>
            <person name="Lindquist E."/>
            <person name="Kamisugi Y."/>
            <person name="Tanahashi T."/>
            <person name="Sakakibara K."/>
            <person name="Fujita T."/>
            <person name="Oishi K."/>
            <person name="Shin-I T."/>
            <person name="Kuroki Y."/>
            <person name="Toyoda A."/>
            <person name="Suzuki Y."/>
            <person name="Hashimoto A."/>
            <person name="Yamaguchi K."/>
            <person name="Sugano A."/>
            <person name="Kohara Y."/>
            <person name="Fujiyama A."/>
            <person name="Anterola A."/>
            <person name="Aoki S."/>
            <person name="Ashton N."/>
            <person name="Barbazuk W.B."/>
            <person name="Barker E."/>
            <person name="Bennetzen J."/>
            <person name="Bezanilla M."/>
            <person name="Blankenship R."/>
            <person name="Cho S.H."/>
            <person name="Dutcher S."/>
            <person name="Estelle M."/>
            <person name="Fawcett J.A."/>
            <person name="Gundlach H."/>
            <person name="Hanada K."/>
            <person name="Heyl A."/>
            <person name="Hicks K.A."/>
            <person name="Hugh J."/>
            <person name="Lohr M."/>
            <person name="Mayer K."/>
            <person name="Melkozernov A."/>
            <person name="Murata T."/>
            <person name="Nelson D."/>
            <person name="Pils B."/>
            <person name="Prigge M."/>
            <person name="Reiss B."/>
            <person name="Renner T."/>
            <person name="Rombauts S."/>
            <person name="Rushton P."/>
            <person name="Sanderfoot A."/>
            <person name="Schween G."/>
            <person name="Shiu S.-H."/>
            <person name="Stueber K."/>
            <person name="Theodoulou F.L."/>
            <person name="Tu H."/>
            <person name="Van de Peer Y."/>
            <person name="Verrier P.J."/>
            <person name="Waters E."/>
            <person name="Wood A."/>
            <person name="Yang L."/>
            <person name="Cove D."/>
            <person name="Cuming A."/>
            <person name="Hasebe M."/>
            <person name="Lucas S."/>
            <person name="Mishler D.B."/>
            <person name="Reski R."/>
            <person name="Grigoriev I."/>
            <person name="Quatrano R.S."/>
            <person name="Boore J.L."/>
        </authorList>
    </citation>
    <scope>NUCLEOTIDE SEQUENCE [LARGE SCALE GENOMIC DNA]</scope>
    <source>
        <strain evidence="2 3">cv. Gransden 2004</strain>
    </source>
</reference>
<proteinExistence type="predicted"/>
<evidence type="ECO:0000313" key="3">
    <source>
        <dbReference type="Proteomes" id="UP000006727"/>
    </source>
</evidence>
<name>A0A2K1KUJ9_PHYPA</name>
<evidence type="ECO:0000313" key="1">
    <source>
        <dbReference type="EMBL" id="PNR57464.1"/>
    </source>
</evidence>
<dbReference type="Proteomes" id="UP000006727">
    <property type="component" value="Chromosome 3"/>
</dbReference>
<reference evidence="2" key="3">
    <citation type="submission" date="2020-12" db="UniProtKB">
        <authorList>
            <consortium name="EnsemblPlants"/>
        </authorList>
    </citation>
    <scope>IDENTIFICATION</scope>
</reference>
<dbReference type="AlphaFoldDB" id="A0A2K1KUJ9"/>
<organism evidence="1">
    <name type="scientific">Physcomitrium patens</name>
    <name type="common">Spreading-leaved earth moss</name>
    <name type="synonym">Physcomitrella patens</name>
    <dbReference type="NCBI Taxonomy" id="3218"/>
    <lineage>
        <taxon>Eukaryota</taxon>
        <taxon>Viridiplantae</taxon>
        <taxon>Streptophyta</taxon>
        <taxon>Embryophyta</taxon>
        <taxon>Bryophyta</taxon>
        <taxon>Bryophytina</taxon>
        <taxon>Bryopsida</taxon>
        <taxon>Funariidae</taxon>
        <taxon>Funariales</taxon>
        <taxon>Funariaceae</taxon>
        <taxon>Physcomitrium</taxon>
    </lineage>
</organism>
<dbReference type="EnsemblPlants" id="Pp3c3_15250V3.1">
    <property type="protein sequence ID" value="Pp3c3_15250V3.1"/>
    <property type="gene ID" value="Pp3c3_15250"/>
</dbReference>
<accession>A0A2K1KUJ9</accession>
<sequence>MDPIVYQELQNLLELLIKELKLPGALPQQTADLHYHFGSIQQQLVQYEQLKYFVATPQGDPNKLLWGPAFLDEEWIIFCSSPRYGGSHGCLLKAKRHLQRLHNTN</sequence>
<keyword evidence="3" id="KW-1185">Reference proteome</keyword>
<protein>
    <submittedName>
        <fullName evidence="1 2">Uncharacterized protein</fullName>
    </submittedName>
</protein>
<evidence type="ECO:0000313" key="2">
    <source>
        <dbReference type="EnsemblPlants" id="Pp3c3_15250V3.1"/>
    </source>
</evidence>